<feature type="region of interest" description="Disordered" evidence="2">
    <location>
        <begin position="49"/>
        <end position="79"/>
    </location>
</feature>
<feature type="compositionally biased region" description="Low complexity" evidence="2">
    <location>
        <begin position="55"/>
        <end position="65"/>
    </location>
</feature>
<reference evidence="4 5" key="1">
    <citation type="submission" date="2020-08" db="EMBL/GenBank/DDBJ databases">
        <title>Genome sequence of Tessaracoccus defluvii JCM 17540T.</title>
        <authorList>
            <person name="Hyun D.-W."/>
            <person name="Bae J.-W."/>
        </authorList>
    </citation>
    <scope>NUCLEOTIDE SEQUENCE [LARGE SCALE GENOMIC DNA]</scope>
    <source>
        <strain evidence="4 5">JCM 17540</strain>
    </source>
</reference>
<keyword evidence="1" id="KW-0378">Hydrolase</keyword>
<organism evidence="4 5">
    <name type="scientific">Tessaracoccus defluvii</name>
    <dbReference type="NCBI Taxonomy" id="1285901"/>
    <lineage>
        <taxon>Bacteria</taxon>
        <taxon>Bacillati</taxon>
        <taxon>Actinomycetota</taxon>
        <taxon>Actinomycetes</taxon>
        <taxon>Propionibacteriales</taxon>
        <taxon>Propionibacteriaceae</taxon>
        <taxon>Tessaracoccus</taxon>
    </lineage>
</organism>
<name>A0A7H0H8Z1_9ACTN</name>
<dbReference type="AlphaFoldDB" id="A0A7H0H8Z1"/>
<feature type="transmembrane region" description="Helical" evidence="3">
    <location>
        <begin position="21"/>
        <end position="40"/>
    </location>
</feature>
<dbReference type="CDD" id="cd05829">
    <property type="entry name" value="Sortase_F"/>
    <property type="match status" value="1"/>
</dbReference>
<protein>
    <submittedName>
        <fullName evidence="4">Class F sortase</fullName>
    </submittedName>
</protein>
<dbReference type="RefSeq" id="WP_187722106.1">
    <property type="nucleotide sequence ID" value="NZ_BAABBL010000003.1"/>
</dbReference>
<dbReference type="GO" id="GO:0016787">
    <property type="term" value="F:hydrolase activity"/>
    <property type="evidence" value="ECO:0007669"/>
    <property type="project" value="UniProtKB-KW"/>
</dbReference>
<evidence type="ECO:0000313" key="5">
    <source>
        <dbReference type="Proteomes" id="UP000516117"/>
    </source>
</evidence>
<dbReference type="Proteomes" id="UP000516117">
    <property type="component" value="Chromosome"/>
</dbReference>
<dbReference type="SUPFAM" id="SSF63817">
    <property type="entry name" value="Sortase"/>
    <property type="match status" value="1"/>
</dbReference>
<dbReference type="Gene3D" id="2.40.260.10">
    <property type="entry name" value="Sortase"/>
    <property type="match status" value="1"/>
</dbReference>
<keyword evidence="3" id="KW-1133">Transmembrane helix</keyword>
<evidence type="ECO:0000256" key="3">
    <source>
        <dbReference type="SAM" id="Phobius"/>
    </source>
</evidence>
<evidence type="ECO:0000313" key="4">
    <source>
        <dbReference type="EMBL" id="QNP57007.1"/>
    </source>
</evidence>
<evidence type="ECO:0000256" key="2">
    <source>
        <dbReference type="SAM" id="MobiDB-lite"/>
    </source>
</evidence>
<dbReference type="InterPro" id="IPR042001">
    <property type="entry name" value="Sortase_F"/>
</dbReference>
<keyword evidence="5" id="KW-1185">Reference proteome</keyword>
<gene>
    <name evidence="4" type="ORF">H9L22_06730</name>
</gene>
<dbReference type="InterPro" id="IPR005754">
    <property type="entry name" value="Sortase"/>
</dbReference>
<dbReference type="Pfam" id="PF04203">
    <property type="entry name" value="Sortase"/>
    <property type="match status" value="1"/>
</dbReference>
<proteinExistence type="predicted"/>
<sequence length="241" mass="25442">MSDAPEPYTPARALPSRRRTVSIVLTAVAVVVIATLIFFLTRPDAPAAIDPTPSPSTSQPASPAASPEPSPSSSPAIDGECVTTATAGFVPTRYAIPALNVDEPVLALNLDSDGNIAAPPKNQARTASWWNAGPQPGSDKGKVVLSIHTYRSGGAVGNELYEGGASTLEAGDVIKLYDDLGSVACYEYTETQKILAVDYDPESTIMVDFDGAPMVTIIVCWDFDKATEDWASRVFFYGKAV</sequence>
<keyword evidence="3" id="KW-0812">Transmembrane</keyword>
<dbReference type="KEGG" id="tdf:H9L22_06730"/>
<keyword evidence="3" id="KW-0472">Membrane</keyword>
<dbReference type="EMBL" id="CP060789">
    <property type="protein sequence ID" value="QNP57007.1"/>
    <property type="molecule type" value="Genomic_DNA"/>
</dbReference>
<evidence type="ECO:0000256" key="1">
    <source>
        <dbReference type="ARBA" id="ARBA00022801"/>
    </source>
</evidence>
<accession>A0A7H0H8Z1</accession>
<dbReference type="InterPro" id="IPR023365">
    <property type="entry name" value="Sortase_dom-sf"/>
</dbReference>